<evidence type="ECO:0000256" key="6">
    <source>
        <dbReference type="ARBA" id="ARBA00022840"/>
    </source>
</evidence>
<keyword evidence="5 10" id="KW-0418">Kinase</keyword>
<evidence type="ECO:0000256" key="5">
    <source>
        <dbReference type="ARBA" id="ARBA00022777"/>
    </source>
</evidence>
<dbReference type="InterPro" id="IPR000719">
    <property type="entry name" value="Prot_kinase_dom"/>
</dbReference>
<dbReference type="PANTHER" id="PTHR43289:SF6">
    <property type="entry name" value="SERINE_THREONINE-PROTEIN KINASE NEKL-3"/>
    <property type="match status" value="1"/>
</dbReference>
<dbReference type="PROSITE" id="PS00107">
    <property type="entry name" value="PROTEIN_KINASE_ATP"/>
    <property type="match status" value="1"/>
</dbReference>
<dbReference type="SMART" id="SM00220">
    <property type="entry name" value="S_TKc"/>
    <property type="match status" value="1"/>
</dbReference>
<evidence type="ECO:0000256" key="4">
    <source>
        <dbReference type="ARBA" id="ARBA00022741"/>
    </source>
</evidence>
<dbReference type="PANTHER" id="PTHR43289">
    <property type="entry name" value="MITOGEN-ACTIVATED PROTEIN KINASE KINASE KINASE 20-RELATED"/>
    <property type="match status" value="1"/>
</dbReference>
<reference evidence="10 11" key="1">
    <citation type="submission" date="2021-03" db="EMBL/GenBank/DDBJ databases">
        <title>Actinoplanes flavus sp. nov., a novel actinomycete isolated from Coconut Palm rhizosphere soil.</title>
        <authorList>
            <person name="Luo X."/>
        </authorList>
    </citation>
    <scope>NUCLEOTIDE SEQUENCE [LARGE SCALE GENOMIC DNA]</scope>
    <source>
        <strain evidence="10 11">NEAU-H7</strain>
    </source>
</reference>
<feature type="compositionally biased region" description="Low complexity" evidence="8">
    <location>
        <begin position="390"/>
        <end position="402"/>
    </location>
</feature>
<evidence type="ECO:0000256" key="1">
    <source>
        <dbReference type="ARBA" id="ARBA00012513"/>
    </source>
</evidence>
<dbReference type="Gene3D" id="1.10.510.10">
    <property type="entry name" value="Transferase(Phosphotransferase) domain 1"/>
    <property type="match status" value="1"/>
</dbReference>
<dbReference type="EC" id="2.7.11.1" evidence="1"/>
<feature type="binding site" evidence="7">
    <location>
        <position position="72"/>
    </location>
    <ligand>
        <name>ATP</name>
        <dbReference type="ChEBI" id="CHEBI:30616"/>
    </ligand>
</feature>
<feature type="domain" description="Protein kinase" evidence="9">
    <location>
        <begin position="43"/>
        <end position="311"/>
    </location>
</feature>
<dbReference type="Proteomes" id="UP000679690">
    <property type="component" value="Unassembled WGS sequence"/>
</dbReference>
<dbReference type="InterPro" id="IPR011009">
    <property type="entry name" value="Kinase-like_dom_sf"/>
</dbReference>
<comment type="caution">
    <text evidence="10">The sequence shown here is derived from an EMBL/GenBank/DDBJ whole genome shotgun (WGS) entry which is preliminary data.</text>
</comment>
<feature type="compositionally biased region" description="Basic residues" evidence="8">
    <location>
        <begin position="439"/>
        <end position="452"/>
    </location>
</feature>
<dbReference type="InterPro" id="IPR008271">
    <property type="entry name" value="Ser/Thr_kinase_AS"/>
</dbReference>
<dbReference type="CDD" id="cd14014">
    <property type="entry name" value="STKc_PknB_like"/>
    <property type="match status" value="1"/>
</dbReference>
<proteinExistence type="predicted"/>
<feature type="region of interest" description="Disordered" evidence="8">
    <location>
        <begin position="366"/>
        <end position="452"/>
    </location>
</feature>
<sequence length="452" mass="47100">MQKQPSDRNTPTAQKRSPTPVGPRCLWAPRHVVESGVVIDGRYRLRERLGHGGMSVVWRADDDLLGREVAVKVLSARLAADPDVTHRILAEARAAAGLRHATVVEVYDYGEATYRDTVLPYVVMELVEGRTMADLLSGNRIPWRLAVLICAQVAAALTAAHARGIVHRDVKPGNVMVSSSGVKLVDFGISAAIGETDGADGQLLGTPAYLAPERIDGGPVRPAADVYALGLLLYLSLAGRMPWEAATTTQMLKAHYYAEPAPLPPVPGLPAEVSRLVRRCLVKEPGERPSSAEAAEILGRVAGLPPAPPVFAVAAAGTATVPGRRRILVAAGAAAVLATGGLVAWTADFDHPPAPAAAGRQVNACPAETPHRDATAAPASSTVGGTGCRATPSTSPEASTPSQPTPPAVRQIRDAGPPVKAAPVPKAGGPGEKAEDKPKKKAKPKAKVKNKT</sequence>
<protein>
    <recommendedName>
        <fullName evidence="1">non-specific serine/threonine protein kinase</fullName>
        <ecNumber evidence="1">2.7.11.1</ecNumber>
    </recommendedName>
</protein>
<keyword evidence="11" id="KW-1185">Reference proteome</keyword>
<evidence type="ECO:0000256" key="2">
    <source>
        <dbReference type="ARBA" id="ARBA00022527"/>
    </source>
</evidence>
<evidence type="ECO:0000259" key="9">
    <source>
        <dbReference type="PROSITE" id="PS50011"/>
    </source>
</evidence>
<feature type="compositionally biased region" description="Low complexity" evidence="8">
    <location>
        <begin position="415"/>
        <end position="427"/>
    </location>
</feature>
<evidence type="ECO:0000256" key="3">
    <source>
        <dbReference type="ARBA" id="ARBA00022679"/>
    </source>
</evidence>
<gene>
    <name evidence="10" type="ORF">J5X75_13930</name>
</gene>
<feature type="region of interest" description="Disordered" evidence="8">
    <location>
        <begin position="1"/>
        <end position="23"/>
    </location>
</feature>
<organism evidence="10 11">
    <name type="scientific">Actinoplanes flavus</name>
    <dbReference type="NCBI Taxonomy" id="2820290"/>
    <lineage>
        <taxon>Bacteria</taxon>
        <taxon>Bacillati</taxon>
        <taxon>Actinomycetota</taxon>
        <taxon>Actinomycetes</taxon>
        <taxon>Micromonosporales</taxon>
        <taxon>Micromonosporaceae</taxon>
        <taxon>Actinoplanes</taxon>
    </lineage>
</organism>
<keyword evidence="3" id="KW-0808">Transferase</keyword>
<keyword evidence="6 7" id="KW-0067">ATP-binding</keyword>
<evidence type="ECO:0000313" key="11">
    <source>
        <dbReference type="Proteomes" id="UP000679690"/>
    </source>
</evidence>
<dbReference type="GO" id="GO:0016301">
    <property type="term" value="F:kinase activity"/>
    <property type="evidence" value="ECO:0007669"/>
    <property type="project" value="UniProtKB-KW"/>
</dbReference>
<evidence type="ECO:0000256" key="8">
    <source>
        <dbReference type="SAM" id="MobiDB-lite"/>
    </source>
</evidence>
<accession>A0ABS3UIP3</accession>
<dbReference type="SUPFAM" id="SSF56112">
    <property type="entry name" value="Protein kinase-like (PK-like)"/>
    <property type="match status" value="1"/>
</dbReference>
<feature type="compositionally biased region" description="Polar residues" evidence="8">
    <location>
        <begin position="1"/>
        <end position="17"/>
    </location>
</feature>
<evidence type="ECO:0000256" key="7">
    <source>
        <dbReference type="PROSITE-ProRule" id="PRU10141"/>
    </source>
</evidence>
<dbReference type="Pfam" id="PF00069">
    <property type="entry name" value="Pkinase"/>
    <property type="match status" value="1"/>
</dbReference>
<dbReference type="Gene3D" id="3.30.200.20">
    <property type="entry name" value="Phosphorylase Kinase, domain 1"/>
    <property type="match status" value="1"/>
</dbReference>
<dbReference type="EMBL" id="JAGFNS010000008">
    <property type="protein sequence ID" value="MBO3738621.1"/>
    <property type="molecule type" value="Genomic_DNA"/>
</dbReference>
<keyword evidence="2" id="KW-0723">Serine/threonine-protein kinase</keyword>
<evidence type="ECO:0000313" key="10">
    <source>
        <dbReference type="EMBL" id="MBO3738621.1"/>
    </source>
</evidence>
<dbReference type="InterPro" id="IPR017441">
    <property type="entry name" value="Protein_kinase_ATP_BS"/>
</dbReference>
<name>A0ABS3UIP3_9ACTN</name>
<dbReference type="PROSITE" id="PS00108">
    <property type="entry name" value="PROTEIN_KINASE_ST"/>
    <property type="match status" value="1"/>
</dbReference>
<keyword evidence="4 7" id="KW-0547">Nucleotide-binding</keyword>
<dbReference type="PROSITE" id="PS50011">
    <property type="entry name" value="PROTEIN_KINASE_DOM"/>
    <property type="match status" value="1"/>
</dbReference>